<evidence type="ECO:0000256" key="1">
    <source>
        <dbReference type="ARBA" id="ARBA00006432"/>
    </source>
</evidence>
<dbReference type="Gene3D" id="3.40.50.12780">
    <property type="entry name" value="N-terminal domain of ligase-like"/>
    <property type="match status" value="1"/>
</dbReference>
<feature type="domain" description="AMP-binding enzyme C-terminal" evidence="6">
    <location>
        <begin position="442"/>
        <end position="520"/>
    </location>
</feature>
<dbReference type="PANTHER" id="PTHR43605:SF10">
    <property type="entry name" value="ACYL-COA SYNTHETASE MEDIUM CHAIN FAMILY MEMBER 3"/>
    <property type="match status" value="1"/>
</dbReference>
<dbReference type="InterPro" id="IPR042099">
    <property type="entry name" value="ANL_N_sf"/>
</dbReference>
<feature type="domain" description="AMP-dependent synthetase/ligase" evidence="5">
    <location>
        <begin position="31"/>
        <end position="392"/>
    </location>
</feature>
<dbReference type="InterPro" id="IPR025110">
    <property type="entry name" value="AMP-bd_C"/>
</dbReference>
<dbReference type="NCBIfam" id="NF047394">
    <property type="entry name" value="AcylCoAsynMbcS"/>
    <property type="match status" value="1"/>
</dbReference>
<dbReference type="EMBL" id="JBEPSB010000007">
    <property type="protein sequence ID" value="MET4560907.1"/>
    <property type="molecule type" value="Genomic_DNA"/>
</dbReference>
<dbReference type="EC" id="6.2.1.1" evidence="7"/>
<dbReference type="SUPFAM" id="SSF56801">
    <property type="entry name" value="Acetyl-CoA synthetase-like"/>
    <property type="match status" value="1"/>
</dbReference>
<dbReference type="InterPro" id="IPR045851">
    <property type="entry name" value="AMP-bd_C_sf"/>
</dbReference>
<dbReference type="InterPro" id="IPR051087">
    <property type="entry name" value="Mitochondrial_ACSM"/>
</dbReference>
<keyword evidence="2 7" id="KW-0436">Ligase</keyword>
<accession>A0ABV2PIX8</accession>
<name>A0ABV2PIX8_9BACI</name>
<sequence>MGIAKGAYAMNRQDLLAPEWYNIAEEIEKYAQNPTKNALIVYNENEDIQYITYATLLEKANQAAHVFTSQGLVKGDVILVMVPRSVEAYIVYIAALKAGLTIIPSSEMLRAKDIDYRITHADAKAVIAYEPYIEQFDEVENLEDVQQFVIGQAHAPWQPLLEQMKNKPTTYTSATPTKCTDLAFLAYTSGTTGNPKAAVHTHSWGYAHLRTTAPNWLGVEENDIVWATAAPGWQKWIWSPFLATLGSGATAFVYKGKFDAATYLTLLEKFNINVLCCTPTEYRFMAALENLQHYNLSSIRQAVSAGEPLNSEVTKIFLQNFKLQVRDGYGQTENTLLVGTMVGMEPRVGSMGQPTPGNTVEIIDDFGNPVADGAVGDIAVHRETPALFKKYFKDPERTSLQFRGDWYITGDRAYKDKDGYFWFEGRGDDVIISSGYTIGPFEVEDALMKHPTVKEVAVVASPDEVRGNIVKAFVVLHDRRIGIASLIQELQDHVKALTAPYKYPRAIEFVEELPKTASGKIRRVELRQLEKYQYTQK</sequence>
<protein>
    <submittedName>
        <fullName evidence="7">Acetyl-CoA synthetase</fullName>
        <ecNumber evidence="7">6.2.1.1</ecNumber>
    </submittedName>
</protein>
<dbReference type="GO" id="GO:0003987">
    <property type="term" value="F:acetate-CoA ligase activity"/>
    <property type="evidence" value="ECO:0007669"/>
    <property type="project" value="UniProtKB-EC"/>
</dbReference>
<dbReference type="InterPro" id="IPR020845">
    <property type="entry name" value="AMP-binding_CS"/>
</dbReference>
<proteinExistence type="inferred from homology"/>
<dbReference type="Pfam" id="PF13193">
    <property type="entry name" value="AMP-binding_C"/>
    <property type="match status" value="1"/>
</dbReference>
<dbReference type="Pfam" id="PF00501">
    <property type="entry name" value="AMP-binding"/>
    <property type="match status" value="1"/>
</dbReference>
<evidence type="ECO:0000259" key="5">
    <source>
        <dbReference type="Pfam" id="PF00501"/>
    </source>
</evidence>
<dbReference type="PROSITE" id="PS00455">
    <property type="entry name" value="AMP_BINDING"/>
    <property type="match status" value="1"/>
</dbReference>
<evidence type="ECO:0000313" key="8">
    <source>
        <dbReference type="Proteomes" id="UP001549363"/>
    </source>
</evidence>
<keyword evidence="8" id="KW-1185">Reference proteome</keyword>
<organism evidence="7 8">
    <name type="scientific">Lysinibacillus parviboronicapiens</name>
    <dbReference type="NCBI Taxonomy" id="436516"/>
    <lineage>
        <taxon>Bacteria</taxon>
        <taxon>Bacillati</taxon>
        <taxon>Bacillota</taxon>
        <taxon>Bacilli</taxon>
        <taxon>Bacillales</taxon>
        <taxon>Bacillaceae</taxon>
        <taxon>Lysinibacillus</taxon>
    </lineage>
</organism>
<comment type="caution">
    <text evidence="7">The sequence shown here is derived from an EMBL/GenBank/DDBJ whole genome shotgun (WGS) entry which is preliminary data.</text>
</comment>
<evidence type="ECO:0000256" key="3">
    <source>
        <dbReference type="ARBA" id="ARBA00022741"/>
    </source>
</evidence>
<gene>
    <name evidence="7" type="ORF">ABIA69_002051</name>
</gene>
<dbReference type="PANTHER" id="PTHR43605">
    <property type="entry name" value="ACYL-COENZYME A SYNTHETASE"/>
    <property type="match status" value="1"/>
</dbReference>
<reference evidence="7 8" key="1">
    <citation type="submission" date="2024-06" db="EMBL/GenBank/DDBJ databases">
        <title>Sorghum-associated microbial communities from plants grown in Nebraska, USA.</title>
        <authorList>
            <person name="Schachtman D."/>
        </authorList>
    </citation>
    <scope>NUCLEOTIDE SEQUENCE [LARGE SCALE GENOMIC DNA]</scope>
    <source>
        <strain evidence="7 8">736</strain>
    </source>
</reference>
<dbReference type="Proteomes" id="UP001549363">
    <property type="component" value="Unassembled WGS sequence"/>
</dbReference>
<keyword evidence="4" id="KW-0067">ATP-binding</keyword>
<dbReference type="InterPro" id="IPR000873">
    <property type="entry name" value="AMP-dep_synth/lig_dom"/>
</dbReference>
<dbReference type="Gene3D" id="3.30.300.30">
    <property type="match status" value="1"/>
</dbReference>
<keyword evidence="3" id="KW-0547">Nucleotide-binding</keyword>
<evidence type="ECO:0000313" key="7">
    <source>
        <dbReference type="EMBL" id="MET4560907.1"/>
    </source>
</evidence>
<evidence type="ECO:0000259" key="6">
    <source>
        <dbReference type="Pfam" id="PF13193"/>
    </source>
</evidence>
<evidence type="ECO:0000256" key="2">
    <source>
        <dbReference type="ARBA" id="ARBA00022598"/>
    </source>
</evidence>
<evidence type="ECO:0000256" key="4">
    <source>
        <dbReference type="ARBA" id="ARBA00022840"/>
    </source>
</evidence>
<dbReference type="CDD" id="cd05972">
    <property type="entry name" value="MACS_like"/>
    <property type="match status" value="1"/>
</dbReference>
<comment type="similarity">
    <text evidence="1">Belongs to the ATP-dependent AMP-binding enzyme family.</text>
</comment>